<comment type="caution">
    <text evidence="3">The sequence shown here is derived from an EMBL/GenBank/DDBJ whole genome shotgun (WGS) entry which is preliminary data.</text>
</comment>
<accession>A0A6N9SYG6</accession>
<feature type="domain" description="EamA" evidence="2">
    <location>
        <begin position="40"/>
        <end position="151"/>
    </location>
</feature>
<feature type="transmembrane region" description="Helical" evidence="1">
    <location>
        <begin position="135"/>
        <end position="154"/>
    </location>
</feature>
<evidence type="ECO:0000256" key="1">
    <source>
        <dbReference type="SAM" id="Phobius"/>
    </source>
</evidence>
<dbReference type="InterPro" id="IPR037185">
    <property type="entry name" value="EmrE-like"/>
</dbReference>
<evidence type="ECO:0000313" key="3">
    <source>
        <dbReference type="EMBL" id="NDW04124.1"/>
    </source>
</evidence>
<organism evidence="3 4">
    <name type="scientific">Jiella pacifica</name>
    <dbReference type="NCBI Taxonomy" id="2696469"/>
    <lineage>
        <taxon>Bacteria</taxon>
        <taxon>Pseudomonadati</taxon>
        <taxon>Pseudomonadota</taxon>
        <taxon>Alphaproteobacteria</taxon>
        <taxon>Hyphomicrobiales</taxon>
        <taxon>Aurantimonadaceae</taxon>
        <taxon>Jiella</taxon>
    </lineage>
</organism>
<name>A0A6N9SYG6_9HYPH</name>
<dbReference type="InterPro" id="IPR000620">
    <property type="entry name" value="EamA_dom"/>
</dbReference>
<feature type="transmembrane region" description="Helical" evidence="1">
    <location>
        <begin position="20"/>
        <end position="38"/>
    </location>
</feature>
<dbReference type="SUPFAM" id="SSF103481">
    <property type="entry name" value="Multidrug resistance efflux transporter EmrE"/>
    <property type="match status" value="2"/>
</dbReference>
<feature type="transmembrane region" description="Helical" evidence="1">
    <location>
        <begin position="192"/>
        <end position="210"/>
    </location>
</feature>
<reference evidence="3 4" key="1">
    <citation type="submission" date="2020-01" db="EMBL/GenBank/DDBJ databases">
        <title>Jiella pacifica sp. nov.</title>
        <authorList>
            <person name="Xue Z."/>
            <person name="Zhu S."/>
            <person name="Chen J."/>
            <person name="Yang J."/>
        </authorList>
    </citation>
    <scope>NUCLEOTIDE SEQUENCE [LARGE SCALE GENOMIC DNA]</scope>
    <source>
        <strain evidence="3 4">40Bstr34</strain>
    </source>
</reference>
<keyword evidence="4" id="KW-1185">Reference proteome</keyword>
<proteinExistence type="predicted"/>
<feature type="transmembrane region" description="Helical" evidence="1">
    <location>
        <begin position="249"/>
        <end position="266"/>
    </location>
</feature>
<feature type="transmembrane region" description="Helical" evidence="1">
    <location>
        <begin position="272"/>
        <end position="295"/>
    </location>
</feature>
<feature type="transmembrane region" description="Helical" evidence="1">
    <location>
        <begin position="160"/>
        <end position="180"/>
    </location>
</feature>
<feature type="transmembrane region" description="Helical" evidence="1">
    <location>
        <begin position="44"/>
        <end position="66"/>
    </location>
</feature>
<dbReference type="GO" id="GO:0016020">
    <property type="term" value="C:membrane"/>
    <property type="evidence" value="ECO:0007669"/>
    <property type="project" value="InterPro"/>
</dbReference>
<feature type="transmembrane region" description="Helical" evidence="1">
    <location>
        <begin position="78"/>
        <end position="102"/>
    </location>
</feature>
<dbReference type="AlphaFoldDB" id="A0A6N9SYG6"/>
<keyword evidence="1" id="KW-1133">Transmembrane helix</keyword>
<dbReference type="Proteomes" id="UP000469011">
    <property type="component" value="Unassembled WGS sequence"/>
</dbReference>
<keyword evidence="1" id="KW-0812">Transmembrane</keyword>
<dbReference type="PANTHER" id="PTHR22911">
    <property type="entry name" value="ACYL-MALONYL CONDENSING ENZYME-RELATED"/>
    <property type="match status" value="1"/>
</dbReference>
<evidence type="ECO:0000313" key="4">
    <source>
        <dbReference type="Proteomes" id="UP000469011"/>
    </source>
</evidence>
<sequence length="305" mass="31915">MTTPSLASAEPDHARQYATGMTLVGFGGLVLSVDIPLIRLSDSSFFTVILVRGLLSSLAAALIWWVARRLGRGTGPLIAGRLGLLVTGIYALATILFLVAVYETKAANVVFILALNPMFAALLSWAIAGEKPSRATLIAIPVTLLGVLLIIGAGLEAGNWLGDLAALATAFLIALALTLARRSRRDMRYASAIAAIVPAIVALPFVASGGGVQSEAIGWLVVNGAIVMPLALICLAAGPTFVPSPLVSMGYLIETVLAPIWMWMIFTERPSPLSLVGGALIVATLAAHALAELAARRRMKVAYRP</sequence>
<feature type="transmembrane region" description="Helical" evidence="1">
    <location>
        <begin position="108"/>
        <end position="128"/>
    </location>
</feature>
<dbReference type="Pfam" id="PF00892">
    <property type="entry name" value="EamA"/>
    <property type="match status" value="2"/>
</dbReference>
<feature type="transmembrane region" description="Helical" evidence="1">
    <location>
        <begin position="216"/>
        <end position="237"/>
    </location>
</feature>
<dbReference type="RefSeq" id="WP_163462173.1">
    <property type="nucleotide sequence ID" value="NZ_JAAAMG010000004.1"/>
</dbReference>
<protein>
    <submittedName>
        <fullName evidence="3">EamA family transporter</fullName>
    </submittedName>
</protein>
<dbReference type="EMBL" id="JAAAMG010000004">
    <property type="protein sequence ID" value="NDW04124.1"/>
    <property type="molecule type" value="Genomic_DNA"/>
</dbReference>
<feature type="domain" description="EamA" evidence="2">
    <location>
        <begin position="161"/>
        <end position="285"/>
    </location>
</feature>
<evidence type="ECO:0000259" key="2">
    <source>
        <dbReference type="Pfam" id="PF00892"/>
    </source>
</evidence>
<keyword evidence="1" id="KW-0472">Membrane</keyword>
<gene>
    <name evidence="3" type="ORF">GTK09_06745</name>
</gene>